<feature type="compositionally biased region" description="Low complexity" evidence="1">
    <location>
        <begin position="24"/>
        <end position="44"/>
    </location>
</feature>
<gene>
    <name evidence="2" type="ORF">MNV_120068</name>
</gene>
<dbReference type="AlphaFoldDB" id="A0A284VJR0"/>
<reference evidence="3" key="1">
    <citation type="submission" date="2017-06" db="EMBL/GenBank/DDBJ databases">
        <authorList>
            <person name="Cremers G."/>
        </authorList>
    </citation>
    <scope>NUCLEOTIDE SEQUENCE [LARGE SCALE GENOMIC DNA]</scope>
</reference>
<feature type="region of interest" description="Disordered" evidence="1">
    <location>
        <begin position="24"/>
        <end position="46"/>
    </location>
</feature>
<organism evidence="2 3">
    <name type="scientific">Candidatus Methanoperedens nitratireducens</name>
    <dbReference type="NCBI Taxonomy" id="1392998"/>
    <lineage>
        <taxon>Archaea</taxon>
        <taxon>Methanobacteriati</taxon>
        <taxon>Methanobacteriota</taxon>
        <taxon>Stenosarchaea group</taxon>
        <taxon>Methanomicrobia</taxon>
        <taxon>Methanosarcinales</taxon>
        <taxon>ANME-2 cluster</taxon>
        <taxon>Candidatus Methanoperedentaceae</taxon>
        <taxon>Candidatus Methanoperedens</taxon>
    </lineage>
</organism>
<evidence type="ECO:0000313" key="2">
    <source>
        <dbReference type="EMBL" id="SNQ59501.1"/>
    </source>
</evidence>
<protein>
    <submittedName>
        <fullName evidence="2">Uncharacterized protein</fullName>
    </submittedName>
</protein>
<dbReference type="Proteomes" id="UP000218615">
    <property type="component" value="Unassembled WGS sequence"/>
</dbReference>
<keyword evidence="3" id="KW-1185">Reference proteome</keyword>
<accession>A0A284VJR0</accession>
<sequence length="140" mass="15169">MRLYFPIRQVTSSSSNNIAIVSSPGVQVSSSNGQTTSSSGIQTSPPDAKKNWNIYYVETKVAGDVEKVTTVALANLNKSDILLSPPARPPLSKILTSPKNSDDKSGSSEKYPAPGEMKSEVIFDIFSRLTDSLKDRFNLD</sequence>
<dbReference type="EMBL" id="FZMP01000024">
    <property type="protein sequence ID" value="SNQ59501.1"/>
    <property type="molecule type" value="Genomic_DNA"/>
</dbReference>
<name>A0A284VJR0_9EURY</name>
<feature type="region of interest" description="Disordered" evidence="1">
    <location>
        <begin position="81"/>
        <end position="115"/>
    </location>
</feature>
<proteinExistence type="predicted"/>
<evidence type="ECO:0000313" key="3">
    <source>
        <dbReference type="Proteomes" id="UP000218615"/>
    </source>
</evidence>
<evidence type="ECO:0000256" key="1">
    <source>
        <dbReference type="SAM" id="MobiDB-lite"/>
    </source>
</evidence>